<dbReference type="EMBL" id="CAMPGE010014348">
    <property type="protein sequence ID" value="CAI2373024.1"/>
    <property type="molecule type" value="Genomic_DNA"/>
</dbReference>
<keyword evidence="3" id="KW-1185">Reference proteome</keyword>
<dbReference type="AlphaFoldDB" id="A0AAD2CVY3"/>
<keyword evidence="1" id="KW-1133">Transmembrane helix</keyword>
<organism evidence="2 3">
    <name type="scientific">Euplotes crassus</name>
    <dbReference type="NCBI Taxonomy" id="5936"/>
    <lineage>
        <taxon>Eukaryota</taxon>
        <taxon>Sar</taxon>
        <taxon>Alveolata</taxon>
        <taxon>Ciliophora</taxon>
        <taxon>Intramacronucleata</taxon>
        <taxon>Spirotrichea</taxon>
        <taxon>Hypotrichia</taxon>
        <taxon>Euplotida</taxon>
        <taxon>Euplotidae</taxon>
        <taxon>Moneuplotes</taxon>
    </lineage>
</organism>
<name>A0AAD2CVY3_EUPCR</name>
<keyword evidence="1" id="KW-0472">Membrane</keyword>
<evidence type="ECO:0000313" key="3">
    <source>
        <dbReference type="Proteomes" id="UP001295684"/>
    </source>
</evidence>
<feature type="transmembrane region" description="Helical" evidence="1">
    <location>
        <begin position="35"/>
        <end position="55"/>
    </location>
</feature>
<protein>
    <submittedName>
        <fullName evidence="2">Uncharacterized protein</fullName>
    </submittedName>
</protein>
<accession>A0AAD2CVY3</accession>
<comment type="caution">
    <text evidence="2">The sequence shown here is derived from an EMBL/GenBank/DDBJ whole genome shotgun (WGS) entry which is preliminary data.</text>
</comment>
<evidence type="ECO:0000256" key="1">
    <source>
        <dbReference type="SAM" id="Phobius"/>
    </source>
</evidence>
<reference evidence="2" key="1">
    <citation type="submission" date="2023-07" db="EMBL/GenBank/DDBJ databases">
        <authorList>
            <consortium name="AG Swart"/>
            <person name="Singh M."/>
            <person name="Singh A."/>
            <person name="Seah K."/>
            <person name="Emmerich C."/>
        </authorList>
    </citation>
    <scope>NUCLEOTIDE SEQUENCE</scope>
    <source>
        <strain evidence="2">DP1</strain>
    </source>
</reference>
<sequence length="65" mass="7713">MTLYILINDTVAVGKITFHNLHKRLALQNHFFKSLAWRVSLIIPCLGINFCIYFLKLFRLIFLLF</sequence>
<evidence type="ECO:0000313" key="2">
    <source>
        <dbReference type="EMBL" id="CAI2373024.1"/>
    </source>
</evidence>
<dbReference type="Proteomes" id="UP001295684">
    <property type="component" value="Unassembled WGS sequence"/>
</dbReference>
<gene>
    <name evidence="2" type="ORF">ECRASSUSDP1_LOCUS14362</name>
</gene>
<proteinExistence type="predicted"/>
<keyword evidence="1" id="KW-0812">Transmembrane</keyword>